<protein>
    <submittedName>
        <fullName evidence="1">Uncharacterized protein</fullName>
    </submittedName>
</protein>
<organism evidence="1 2">
    <name type="scientific">Pedobacter africanus</name>
    <dbReference type="NCBI Taxonomy" id="151894"/>
    <lineage>
        <taxon>Bacteria</taxon>
        <taxon>Pseudomonadati</taxon>
        <taxon>Bacteroidota</taxon>
        <taxon>Sphingobacteriia</taxon>
        <taxon>Sphingobacteriales</taxon>
        <taxon>Sphingobacteriaceae</taxon>
        <taxon>Pedobacter</taxon>
    </lineage>
</organism>
<gene>
    <name evidence="1" type="ORF">J2X78_001154</name>
</gene>
<dbReference type="Proteomes" id="UP001246858">
    <property type="component" value="Unassembled WGS sequence"/>
</dbReference>
<evidence type="ECO:0000313" key="1">
    <source>
        <dbReference type="EMBL" id="MDR6782602.1"/>
    </source>
</evidence>
<evidence type="ECO:0000313" key="2">
    <source>
        <dbReference type="Proteomes" id="UP001246858"/>
    </source>
</evidence>
<name>A0ACC6KTY1_9SPHI</name>
<reference evidence="1" key="1">
    <citation type="submission" date="2023-07" db="EMBL/GenBank/DDBJ databases">
        <title>Sorghum-associated microbial communities from plants grown in Nebraska, USA.</title>
        <authorList>
            <person name="Schachtman D."/>
        </authorList>
    </citation>
    <scope>NUCLEOTIDE SEQUENCE</scope>
    <source>
        <strain evidence="1">2697</strain>
    </source>
</reference>
<keyword evidence="2" id="KW-1185">Reference proteome</keyword>
<dbReference type="EMBL" id="JAVDTF010000001">
    <property type="protein sequence ID" value="MDR6782602.1"/>
    <property type="molecule type" value="Genomic_DNA"/>
</dbReference>
<comment type="caution">
    <text evidence="1">The sequence shown here is derived from an EMBL/GenBank/DDBJ whole genome shotgun (WGS) entry which is preliminary data.</text>
</comment>
<sequence length="92" mass="10371">MLKSLTLLGQSDQEIKFKAPALHFTQSAPLGNRRMGVLWSLENPNRTDAASHLKACSSCCRKVKTRKHRPVSRNILTVQVRAQAMAREWSVL</sequence>
<accession>A0ACC6KTY1</accession>
<proteinExistence type="predicted"/>